<organism evidence="2 3">
    <name type="scientific">Fusarium heterosporum</name>
    <dbReference type="NCBI Taxonomy" id="42747"/>
    <lineage>
        <taxon>Eukaryota</taxon>
        <taxon>Fungi</taxon>
        <taxon>Dikarya</taxon>
        <taxon>Ascomycota</taxon>
        <taxon>Pezizomycotina</taxon>
        <taxon>Sordariomycetes</taxon>
        <taxon>Hypocreomycetidae</taxon>
        <taxon>Hypocreales</taxon>
        <taxon>Nectriaceae</taxon>
        <taxon>Fusarium</taxon>
        <taxon>Fusarium heterosporum species complex</taxon>
    </lineage>
</organism>
<evidence type="ECO:0000313" key="3">
    <source>
        <dbReference type="Proteomes" id="UP000567885"/>
    </source>
</evidence>
<gene>
    <name evidence="2" type="ORF">FHETE_10491</name>
</gene>
<reference evidence="2 3" key="1">
    <citation type="submission" date="2020-05" db="EMBL/GenBank/DDBJ databases">
        <title>Identification and distribution of gene clusters putatively required for synthesis of sphingolipid metabolism inhibitors in phylogenetically diverse species of the filamentous fungus Fusarium.</title>
        <authorList>
            <person name="Kim H.-S."/>
            <person name="Busman M."/>
            <person name="Brown D.W."/>
            <person name="Divon H."/>
            <person name="Uhlig S."/>
            <person name="Proctor R.H."/>
        </authorList>
    </citation>
    <scope>NUCLEOTIDE SEQUENCE [LARGE SCALE GENOMIC DNA]</scope>
    <source>
        <strain evidence="2 3">NRRL 20693</strain>
    </source>
</reference>
<feature type="region of interest" description="Disordered" evidence="1">
    <location>
        <begin position="117"/>
        <end position="140"/>
    </location>
</feature>
<dbReference type="OrthoDB" id="5100854at2759"/>
<sequence length="186" mass="19949">MDLADKNESNSDSSMSLTSSIFAEHRDAPLFNFYSFDRVMDGENYEHPAPPTANISMSTILEGTAAIRSSYVEDDDVSLNDWTIINSPTASETTCPAPISVSAPSMADLTASGMLRAEPQDTRPSDSAASPGSHVAQGRASDNLEDLMWMSVQDDDDNEGLCGIGAWADIAASPLVAKKMRITPRQ</sequence>
<dbReference type="Proteomes" id="UP000567885">
    <property type="component" value="Unassembled WGS sequence"/>
</dbReference>
<proteinExistence type="predicted"/>
<keyword evidence="3" id="KW-1185">Reference proteome</keyword>
<dbReference type="EMBL" id="JAAGWQ010000290">
    <property type="protein sequence ID" value="KAF5657330.1"/>
    <property type="molecule type" value="Genomic_DNA"/>
</dbReference>
<comment type="caution">
    <text evidence="2">The sequence shown here is derived from an EMBL/GenBank/DDBJ whole genome shotgun (WGS) entry which is preliminary data.</text>
</comment>
<accession>A0A8H5SUK3</accession>
<evidence type="ECO:0000313" key="2">
    <source>
        <dbReference type="EMBL" id="KAF5657330.1"/>
    </source>
</evidence>
<dbReference type="AlphaFoldDB" id="A0A8H5SUK3"/>
<name>A0A8H5SUK3_FUSHE</name>
<protein>
    <submittedName>
        <fullName evidence="2">Uncharacterized protein</fullName>
    </submittedName>
</protein>
<evidence type="ECO:0000256" key="1">
    <source>
        <dbReference type="SAM" id="MobiDB-lite"/>
    </source>
</evidence>